<evidence type="ECO:0000256" key="1">
    <source>
        <dbReference type="SAM" id="MobiDB-lite"/>
    </source>
</evidence>
<sequence>MTKKDTTPFSQEKSAEAASSASTSSEHDLPPPTYTPTSSSSTQPQAPPSYATTATTLTNTLTHGPPTEIISVPMVTRTVSHSLHNYNPFSHKQGVVKQSVVVRQMKRSHYLAHYAKDAEGNYIGTGQAAPDAALVFVPGKASSEDMVRQAEEVARKVQRLRGDGVGEWGKPVWDGYGAGGGMGVGGAGGGC</sequence>
<dbReference type="Proteomes" id="UP000265663">
    <property type="component" value="Unassembled WGS sequence"/>
</dbReference>
<gene>
    <name evidence="2" type="ORF">GMOD_00009302</name>
</gene>
<feature type="compositionally biased region" description="Low complexity" evidence="1">
    <location>
        <begin position="35"/>
        <end position="51"/>
    </location>
</feature>
<reference evidence="2 3" key="1">
    <citation type="journal article" date="2014" name="PLoS ONE">
        <title>De novo Genome Assembly of the Fungal Plant Pathogen Pyrenophora semeniperda.</title>
        <authorList>
            <person name="Soliai M.M."/>
            <person name="Meyer S.E."/>
            <person name="Udall J.A."/>
            <person name="Elzinga D.E."/>
            <person name="Hermansen R.A."/>
            <person name="Bodily P.M."/>
            <person name="Hart A.A."/>
            <person name="Coleman C.E."/>
        </authorList>
    </citation>
    <scope>NUCLEOTIDE SEQUENCE [LARGE SCALE GENOMIC DNA]</scope>
    <source>
        <strain evidence="2 3">CCB06</strain>
        <tissue evidence="2">Mycelium</tissue>
    </source>
</reference>
<evidence type="ECO:0000313" key="2">
    <source>
        <dbReference type="EMBL" id="RMZ71942.1"/>
    </source>
</evidence>
<feature type="region of interest" description="Disordered" evidence="1">
    <location>
        <begin position="1"/>
        <end position="51"/>
    </location>
</feature>
<proteinExistence type="predicted"/>
<keyword evidence="3" id="KW-1185">Reference proteome</keyword>
<dbReference type="OrthoDB" id="4158258at2759"/>
<dbReference type="AlphaFoldDB" id="A0A3M7MBV3"/>
<accession>A0A3M7MBV3</accession>
<feature type="compositionally biased region" description="Low complexity" evidence="1">
    <location>
        <begin position="10"/>
        <end position="24"/>
    </location>
</feature>
<evidence type="ECO:0000313" key="3">
    <source>
        <dbReference type="Proteomes" id="UP000265663"/>
    </source>
</evidence>
<organism evidence="2 3">
    <name type="scientific">Pyrenophora seminiperda CCB06</name>
    <dbReference type="NCBI Taxonomy" id="1302712"/>
    <lineage>
        <taxon>Eukaryota</taxon>
        <taxon>Fungi</taxon>
        <taxon>Dikarya</taxon>
        <taxon>Ascomycota</taxon>
        <taxon>Pezizomycotina</taxon>
        <taxon>Dothideomycetes</taxon>
        <taxon>Pleosporomycetidae</taxon>
        <taxon>Pleosporales</taxon>
        <taxon>Pleosporineae</taxon>
        <taxon>Pleosporaceae</taxon>
        <taxon>Pyrenophora</taxon>
    </lineage>
</organism>
<dbReference type="EMBL" id="KE747828">
    <property type="protein sequence ID" value="RMZ71942.1"/>
    <property type="molecule type" value="Genomic_DNA"/>
</dbReference>
<name>A0A3M7MBV3_9PLEO</name>
<protein>
    <submittedName>
        <fullName evidence="2">Uncharacterized protein</fullName>
    </submittedName>
</protein>